<comment type="caution">
    <text evidence="4">The sequence shown here is derived from an EMBL/GenBank/DDBJ whole genome shotgun (WGS) entry which is preliminary data.</text>
</comment>
<dbReference type="GO" id="GO:0043410">
    <property type="term" value="P:positive regulation of MAPK cascade"/>
    <property type="evidence" value="ECO:0007669"/>
    <property type="project" value="TreeGrafter"/>
</dbReference>
<dbReference type="InterPro" id="IPR036055">
    <property type="entry name" value="LDL_receptor-like_sf"/>
</dbReference>
<dbReference type="AlphaFoldDB" id="A0A016WJ21"/>
<dbReference type="STRING" id="53326.A0A016WJ21"/>
<keyword evidence="1" id="KW-1015">Disulfide bond</keyword>
<dbReference type="GO" id="GO:0030297">
    <property type="term" value="F:transmembrane receptor protein tyrosine kinase activator activity"/>
    <property type="evidence" value="ECO:0007669"/>
    <property type="project" value="TreeGrafter"/>
</dbReference>
<organism evidence="4 5">
    <name type="scientific">Ancylostoma ceylanicum</name>
    <dbReference type="NCBI Taxonomy" id="53326"/>
    <lineage>
        <taxon>Eukaryota</taxon>
        <taxon>Metazoa</taxon>
        <taxon>Ecdysozoa</taxon>
        <taxon>Nematoda</taxon>
        <taxon>Chromadorea</taxon>
        <taxon>Rhabditida</taxon>
        <taxon>Rhabditina</taxon>
        <taxon>Rhabditomorpha</taxon>
        <taxon>Strongyloidea</taxon>
        <taxon>Ancylostomatidae</taxon>
        <taxon>Ancylostomatinae</taxon>
        <taxon>Ancylostoma</taxon>
    </lineage>
</organism>
<dbReference type="SUPFAM" id="SSF57424">
    <property type="entry name" value="LDL receptor-like module"/>
    <property type="match status" value="1"/>
</dbReference>
<reference evidence="5" key="1">
    <citation type="journal article" date="2015" name="Nat. Genet.">
        <title>The genome and transcriptome of the zoonotic hookworm Ancylostoma ceylanicum identify infection-specific gene families.</title>
        <authorList>
            <person name="Schwarz E.M."/>
            <person name="Hu Y."/>
            <person name="Antoshechkin I."/>
            <person name="Miller M.M."/>
            <person name="Sternberg P.W."/>
            <person name="Aroian R.V."/>
        </authorList>
    </citation>
    <scope>NUCLEOTIDE SEQUENCE</scope>
    <source>
        <strain evidence="5">HY135</strain>
    </source>
</reference>
<feature type="region of interest" description="Disordered" evidence="2">
    <location>
        <begin position="25"/>
        <end position="44"/>
    </location>
</feature>
<keyword evidence="5" id="KW-1185">Reference proteome</keyword>
<gene>
    <name evidence="4" type="primary">Acey_s0648.g1106</name>
    <name evidence="4" type="ORF">Y032_0648g1106</name>
</gene>
<sequence>MLPSFLFTFTVLICGTKSHQWSTAKDGQLKSSASSTDEATQQLSLTESGRNEGIQGMHSPIHLVQSVKWPQHQCRRLGAQFTACSRHFAHESVFCVRASQMCDGTQNCPYADDEDPTRCLFHRLSMEEMSRIRLAFSHLTEKGKPRKKPIVWSDEQGNVRDQNGDFVV</sequence>
<dbReference type="Proteomes" id="UP000024635">
    <property type="component" value="Unassembled WGS sequence"/>
</dbReference>
<keyword evidence="3" id="KW-0732">Signal</keyword>
<proteinExistence type="predicted"/>
<feature type="chain" id="PRO_5001490782" description="Low-density lipoprotein receptor domain class A" evidence="3">
    <location>
        <begin position="19"/>
        <end position="168"/>
    </location>
</feature>
<evidence type="ECO:0000313" key="4">
    <source>
        <dbReference type="EMBL" id="EYC39630.1"/>
    </source>
</evidence>
<evidence type="ECO:0000256" key="2">
    <source>
        <dbReference type="SAM" id="MobiDB-lite"/>
    </source>
</evidence>
<evidence type="ECO:0008006" key="6">
    <source>
        <dbReference type="Google" id="ProtNLM"/>
    </source>
</evidence>
<protein>
    <recommendedName>
        <fullName evidence="6">Low-density lipoprotein receptor domain class A</fullName>
    </recommendedName>
</protein>
<dbReference type="EMBL" id="JARK01000248">
    <property type="protein sequence ID" value="EYC39630.1"/>
    <property type="molecule type" value="Genomic_DNA"/>
</dbReference>
<dbReference type="PANTHER" id="PTHR21105:SF1">
    <property type="entry name" value="SECRETED PROTEIN"/>
    <property type="match status" value="1"/>
</dbReference>
<accession>A0A016WJ21</accession>
<evidence type="ECO:0000256" key="3">
    <source>
        <dbReference type="SAM" id="SignalP"/>
    </source>
</evidence>
<feature type="signal peptide" evidence="3">
    <location>
        <begin position="1"/>
        <end position="18"/>
    </location>
</feature>
<dbReference type="PANTHER" id="PTHR21105">
    <property type="entry name" value="GH16255P"/>
    <property type="match status" value="1"/>
</dbReference>
<evidence type="ECO:0000313" key="5">
    <source>
        <dbReference type="Proteomes" id="UP000024635"/>
    </source>
</evidence>
<evidence type="ECO:0000256" key="1">
    <source>
        <dbReference type="ARBA" id="ARBA00023157"/>
    </source>
</evidence>
<dbReference type="GO" id="GO:0043195">
    <property type="term" value="C:terminal bouton"/>
    <property type="evidence" value="ECO:0007669"/>
    <property type="project" value="TreeGrafter"/>
</dbReference>
<name>A0A016WJ21_9BILA</name>
<dbReference type="OrthoDB" id="5789679at2759"/>